<accession>A0A8J2S240</accession>
<comment type="caution">
    <text evidence="2">The sequence shown here is derived from an EMBL/GenBank/DDBJ whole genome shotgun (WGS) entry which is preliminary data.</text>
</comment>
<keyword evidence="1" id="KW-0732">Signal</keyword>
<dbReference type="EMBL" id="CAKKLH010000314">
    <property type="protein sequence ID" value="CAH0111497.1"/>
    <property type="molecule type" value="Genomic_DNA"/>
</dbReference>
<evidence type="ECO:0000256" key="1">
    <source>
        <dbReference type="SAM" id="SignalP"/>
    </source>
</evidence>
<evidence type="ECO:0000313" key="2">
    <source>
        <dbReference type="EMBL" id="CAH0111497.1"/>
    </source>
</evidence>
<gene>
    <name evidence="2" type="ORF">DGAL_LOCUS15144</name>
</gene>
<feature type="chain" id="PRO_5035191254" evidence="1">
    <location>
        <begin position="31"/>
        <end position="118"/>
    </location>
</feature>
<proteinExistence type="predicted"/>
<organism evidence="2 3">
    <name type="scientific">Daphnia galeata</name>
    <dbReference type="NCBI Taxonomy" id="27404"/>
    <lineage>
        <taxon>Eukaryota</taxon>
        <taxon>Metazoa</taxon>
        <taxon>Ecdysozoa</taxon>
        <taxon>Arthropoda</taxon>
        <taxon>Crustacea</taxon>
        <taxon>Branchiopoda</taxon>
        <taxon>Diplostraca</taxon>
        <taxon>Cladocera</taxon>
        <taxon>Anomopoda</taxon>
        <taxon>Daphniidae</taxon>
        <taxon>Daphnia</taxon>
    </lineage>
</organism>
<reference evidence="2" key="1">
    <citation type="submission" date="2021-11" db="EMBL/GenBank/DDBJ databases">
        <authorList>
            <person name="Schell T."/>
        </authorList>
    </citation>
    <scope>NUCLEOTIDE SEQUENCE</scope>
    <source>
        <strain evidence="2">M5</strain>
    </source>
</reference>
<dbReference type="AlphaFoldDB" id="A0A8J2S240"/>
<evidence type="ECO:0000313" key="3">
    <source>
        <dbReference type="Proteomes" id="UP000789390"/>
    </source>
</evidence>
<dbReference type="Proteomes" id="UP000789390">
    <property type="component" value="Unassembled WGS sequence"/>
</dbReference>
<dbReference type="OrthoDB" id="10563380at2759"/>
<feature type="signal peptide" evidence="1">
    <location>
        <begin position="1"/>
        <end position="30"/>
    </location>
</feature>
<sequence length="118" mass="13240">MLLLTENSMLLVLLCFMSLVGLMVVIKACCQSQFFRGKETDNSSDDSVVQVSVVESTVSTPVLPYHTNINIIPDVLFERSCRMQNNNNSNNDFIDIDFSLPPSYEEAVKMPLPFRSVS</sequence>
<protein>
    <submittedName>
        <fullName evidence="2">Uncharacterized protein</fullName>
    </submittedName>
</protein>
<name>A0A8J2S240_9CRUS</name>
<keyword evidence="3" id="KW-1185">Reference proteome</keyword>